<dbReference type="PANTHER" id="PTHR11926:SF1392">
    <property type="entry name" value="GLYCOSYLTRANSFERASE"/>
    <property type="match status" value="1"/>
</dbReference>
<keyword evidence="3" id="KW-1185">Reference proteome</keyword>
<protein>
    <submittedName>
        <fullName evidence="2">OLC1v1015929C1</fullName>
    </submittedName>
</protein>
<evidence type="ECO:0000313" key="3">
    <source>
        <dbReference type="Proteomes" id="UP001161247"/>
    </source>
</evidence>
<evidence type="ECO:0000256" key="1">
    <source>
        <dbReference type="ARBA" id="ARBA00009995"/>
    </source>
</evidence>
<dbReference type="GO" id="GO:0080043">
    <property type="term" value="F:quercetin 3-O-glucosyltransferase activity"/>
    <property type="evidence" value="ECO:0007669"/>
    <property type="project" value="TreeGrafter"/>
</dbReference>
<proteinExistence type="inferred from homology"/>
<dbReference type="EMBL" id="OX459125">
    <property type="protein sequence ID" value="CAI9115095.1"/>
    <property type="molecule type" value="Genomic_DNA"/>
</dbReference>
<dbReference type="GO" id="GO:0080044">
    <property type="term" value="F:quercetin 7-O-glucosyltransferase activity"/>
    <property type="evidence" value="ECO:0007669"/>
    <property type="project" value="TreeGrafter"/>
</dbReference>
<accession>A0AAV1E4S3</accession>
<dbReference type="Proteomes" id="UP001161247">
    <property type="component" value="Chromosome 8"/>
</dbReference>
<dbReference type="SUPFAM" id="SSF53756">
    <property type="entry name" value="UDP-Glycosyltransferase/glycogen phosphorylase"/>
    <property type="match status" value="1"/>
</dbReference>
<reference evidence="2" key="1">
    <citation type="submission" date="2023-03" db="EMBL/GenBank/DDBJ databases">
        <authorList>
            <person name="Julca I."/>
        </authorList>
    </citation>
    <scope>NUCLEOTIDE SEQUENCE</scope>
</reference>
<organism evidence="2 3">
    <name type="scientific">Oldenlandia corymbosa var. corymbosa</name>
    <dbReference type="NCBI Taxonomy" id="529605"/>
    <lineage>
        <taxon>Eukaryota</taxon>
        <taxon>Viridiplantae</taxon>
        <taxon>Streptophyta</taxon>
        <taxon>Embryophyta</taxon>
        <taxon>Tracheophyta</taxon>
        <taxon>Spermatophyta</taxon>
        <taxon>Magnoliopsida</taxon>
        <taxon>eudicotyledons</taxon>
        <taxon>Gunneridae</taxon>
        <taxon>Pentapetalae</taxon>
        <taxon>asterids</taxon>
        <taxon>lamiids</taxon>
        <taxon>Gentianales</taxon>
        <taxon>Rubiaceae</taxon>
        <taxon>Rubioideae</taxon>
        <taxon>Spermacoceae</taxon>
        <taxon>Hedyotis-Oldenlandia complex</taxon>
        <taxon>Oldenlandia</taxon>
    </lineage>
</organism>
<gene>
    <name evidence="2" type="ORF">OLC1_LOCUS21683</name>
</gene>
<name>A0AAV1E4S3_OLDCO</name>
<sequence length="309" mass="34031">MDEKPNAPPHLLFFPLPAQGPVNSMFKLAELLCLEGLQVTFLVTEYIHHRLLNFSNIQSRLQSCHGFQLQAITDGLPDGHSRSADSFLEVLNSLKLNTMPLLKELLTSGSFRSDEGSSQQPVTGMVADGLMGFTFDVASEIGIPIFYVRTIGPCSLWTFFCLPKLIDSGELPPLDAINTSDDDIDKLVKGVPGTESFLRRRDLPRFSTLGDAAYPFLQLLKKEGEEVPKAHGLILNTFEELDGPLLSHLGSSCRNLYTIGPFHAHLKTKRSALSTTEPTASTRGSSSSNFQRLITDIQFMTGEVGRHNP</sequence>
<evidence type="ECO:0000313" key="2">
    <source>
        <dbReference type="EMBL" id="CAI9115095.1"/>
    </source>
</evidence>
<comment type="similarity">
    <text evidence="1">Belongs to the UDP-glycosyltransferase family.</text>
</comment>
<dbReference type="PANTHER" id="PTHR11926">
    <property type="entry name" value="GLUCOSYL/GLUCURONOSYL TRANSFERASES"/>
    <property type="match status" value="1"/>
</dbReference>
<dbReference type="AlphaFoldDB" id="A0AAV1E4S3"/>
<dbReference type="Gene3D" id="3.40.50.2000">
    <property type="entry name" value="Glycogen Phosphorylase B"/>
    <property type="match status" value="1"/>
</dbReference>